<sequence>MVKSSTLDFEYEYDDCNDCINSSLNSYISQPRPRPAPGLSGGAQVGIALGVNNAVSAVIATAFLLQLETSNKSGIAYDQSRQHSVRRDKPSSGKAITPIPLLGSSPPHSALKAVWRYSRLDRTIGGTPKIRDGSSVTVTSLQPQYRYRTNMITIYLPYNPPPEHTI</sequence>
<keyword evidence="3" id="KW-1185">Reference proteome</keyword>
<feature type="region of interest" description="Disordered" evidence="1">
    <location>
        <begin position="77"/>
        <end position="100"/>
    </location>
</feature>
<name>A0ABR0J8P3_9EURO</name>
<evidence type="ECO:0000313" key="2">
    <source>
        <dbReference type="EMBL" id="KAK5058325.1"/>
    </source>
</evidence>
<organism evidence="2 3">
    <name type="scientific">Exophiala sideris</name>
    <dbReference type="NCBI Taxonomy" id="1016849"/>
    <lineage>
        <taxon>Eukaryota</taxon>
        <taxon>Fungi</taxon>
        <taxon>Dikarya</taxon>
        <taxon>Ascomycota</taxon>
        <taxon>Pezizomycotina</taxon>
        <taxon>Eurotiomycetes</taxon>
        <taxon>Chaetothyriomycetidae</taxon>
        <taxon>Chaetothyriales</taxon>
        <taxon>Herpotrichiellaceae</taxon>
        <taxon>Exophiala</taxon>
    </lineage>
</organism>
<comment type="caution">
    <text evidence="2">The sequence shown here is derived from an EMBL/GenBank/DDBJ whole genome shotgun (WGS) entry which is preliminary data.</text>
</comment>
<proteinExistence type="predicted"/>
<accession>A0ABR0J8P3</accession>
<gene>
    <name evidence="2" type="ORF">LTR69_006729</name>
</gene>
<evidence type="ECO:0000313" key="3">
    <source>
        <dbReference type="Proteomes" id="UP001345691"/>
    </source>
</evidence>
<protein>
    <submittedName>
        <fullName evidence="2">Uncharacterized protein</fullName>
    </submittedName>
</protein>
<dbReference type="EMBL" id="JAVRRF010000014">
    <property type="protein sequence ID" value="KAK5058325.1"/>
    <property type="molecule type" value="Genomic_DNA"/>
</dbReference>
<reference evidence="2 3" key="1">
    <citation type="submission" date="2023-08" db="EMBL/GenBank/DDBJ databases">
        <title>Black Yeasts Isolated from many extreme environments.</title>
        <authorList>
            <person name="Coleine C."/>
            <person name="Stajich J.E."/>
            <person name="Selbmann L."/>
        </authorList>
    </citation>
    <scope>NUCLEOTIDE SEQUENCE [LARGE SCALE GENOMIC DNA]</scope>
    <source>
        <strain evidence="2 3">CCFEE 6328</strain>
    </source>
</reference>
<evidence type="ECO:0000256" key="1">
    <source>
        <dbReference type="SAM" id="MobiDB-lite"/>
    </source>
</evidence>
<dbReference type="Proteomes" id="UP001345691">
    <property type="component" value="Unassembled WGS sequence"/>
</dbReference>